<name>A0A0F9EXF6_9ZZZZ</name>
<accession>A0A0F9EXF6</accession>
<comment type="caution">
    <text evidence="1">The sequence shown here is derived from an EMBL/GenBank/DDBJ whole genome shotgun (WGS) entry which is preliminary data.</text>
</comment>
<gene>
    <name evidence="1" type="ORF">LCGC14_2313160</name>
</gene>
<evidence type="ECO:0000313" key="1">
    <source>
        <dbReference type="EMBL" id="KKL49670.1"/>
    </source>
</evidence>
<feature type="non-terminal residue" evidence="1">
    <location>
        <position position="190"/>
    </location>
</feature>
<dbReference type="AlphaFoldDB" id="A0A0F9EXF6"/>
<protein>
    <submittedName>
        <fullName evidence="1">Uncharacterized protein</fullName>
    </submittedName>
</protein>
<dbReference type="Gene3D" id="3.90.320.10">
    <property type="match status" value="1"/>
</dbReference>
<dbReference type="InterPro" id="IPR011604">
    <property type="entry name" value="PDDEXK-like_dom_sf"/>
</dbReference>
<proteinExistence type="predicted"/>
<sequence>MSTETEVPAPLRLGPGIHDAIPMTDYVNDPCPEPSVSKGVIDTIVHRSPAHAYHEHPRLGGNNEDWSPRADIGSAAHAVLLGGDETITYCDATYASGKRKGEIVTNWTSKGGQEFQAVARARGLIPMLERDRVRLADMLAVSGPLLESLGEGDTEQTMIWQDGPAWGKARHDWIAKDRRILVDYKTTENA</sequence>
<dbReference type="EMBL" id="LAZR01032875">
    <property type="protein sequence ID" value="KKL49670.1"/>
    <property type="molecule type" value="Genomic_DNA"/>
</dbReference>
<organism evidence="1">
    <name type="scientific">marine sediment metagenome</name>
    <dbReference type="NCBI Taxonomy" id="412755"/>
    <lineage>
        <taxon>unclassified sequences</taxon>
        <taxon>metagenomes</taxon>
        <taxon>ecological metagenomes</taxon>
    </lineage>
</organism>
<reference evidence="1" key="1">
    <citation type="journal article" date="2015" name="Nature">
        <title>Complex archaea that bridge the gap between prokaryotes and eukaryotes.</title>
        <authorList>
            <person name="Spang A."/>
            <person name="Saw J.H."/>
            <person name="Jorgensen S.L."/>
            <person name="Zaremba-Niedzwiedzka K."/>
            <person name="Martijn J."/>
            <person name="Lind A.E."/>
            <person name="van Eijk R."/>
            <person name="Schleper C."/>
            <person name="Guy L."/>
            <person name="Ettema T.J."/>
        </authorList>
    </citation>
    <scope>NUCLEOTIDE SEQUENCE</scope>
</reference>